<sequence length="777" mass="85970">MSAITTGAAREGDGVSIPHQDLVDEKSAVTVLTGKEEPRVTGDEFSGEEDRESEDAIIVTGADAALHLLPLRDDFDSALTFRSIILASGLACFQAVMNQIYMFKPTAVTIQGTFIVLIAYFVGNAWAKFLPRGDHFEARWREKGGQGKLPWLITLIKFVNPGPWTLKEHAICAITATSASNASASSQVFAAQNLFYNMPFSAVTVIFATISIGLFGYGLCGIMRPIAVWHVEAVYWSTLPTVKTLQGLHWQQVKNSKPLRYFWYAFTGMSLYEIIPAYIFPWLNSVSIPCLAAQKATGKKGSVLTNVFGGASNNEGMGLFSLSFDWQYITSFQTSLPLKLQLHQDIGFAFCFIIMVAIYYGNGWNSRSLPFMSTQLLLANGTSYPVSSVFPDGVLDKSALAEYGIPRLTGTFAFAMFMANAAIGALIMHCFLFWGGDIKRAYQSAKQGRYDDRHHEHMSKHYKEAPWWWYVAVLVISFVLGLVVVLKENITLPAWAYIVSLIVGIIIAPFSTILYSRYGNGIATNNLSKMIAGLMLPGRPVGNMYFAAWSHNVISNAVNLSNDLKMGEYLKIPPRTMFLTQIYGTILGGFINYAIMISIVTGNKELLSSGNGNSSWSGATMQSYNTNAASWALASYLYRSGTPYAMVPIGLAIGAAAVVAHRIFYYFVPKIRSFDVSEINMAQFIQYAGYVPYNQSQTCVIFSWVLSGLFVQYYLRDYHPRIFKDYSYLITGAFDGASLFIVFILSFAVFGAAGVAHDFPSWWGNNVNGNYDWCPDT</sequence>
<accession>A0A9W5Z0S7</accession>
<evidence type="ECO:0000256" key="5">
    <source>
        <dbReference type="ARBA" id="ARBA00022856"/>
    </source>
</evidence>
<evidence type="ECO:0000256" key="7">
    <source>
        <dbReference type="ARBA" id="ARBA00022989"/>
    </source>
</evidence>
<comment type="caution">
    <text evidence="10">The sequence shown here is derived from an EMBL/GenBank/DDBJ whole genome shotgun (WGS) entry which is preliminary data.</text>
</comment>
<evidence type="ECO:0000256" key="1">
    <source>
        <dbReference type="ARBA" id="ARBA00004141"/>
    </source>
</evidence>
<dbReference type="AlphaFoldDB" id="A0A9W5Z0S7"/>
<evidence type="ECO:0000313" key="11">
    <source>
        <dbReference type="Proteomes" id="UP001143548"/>
    </source>
</evidence>
<feature type="transmembrane region" description="Helical" evidence="9">
    <location>
        <begin position="467"/>
        <end position="486"/>
    </location>
</feature>
<name>A0A9W5Z0S7_9EURO</name>
<feature type="transmembrane region" description="Helical" evidence="9">
    <location>
        <begin position="578"/>
        <end position="601"/>
    </location>
</feature>
<keyword evidence="3" id="KW-0813">Transport</keyword>
<comment type="subcellular location">
    <subcellularLocation>
        <location evidence="1">Membrane</location>
        <topology evidence="1">Multi-pass membrane protein</topology>
    </subcellularLocation>
</comment>
<feature type="transmembrane region" description="Helical" evidence="9">
    <location>
        <begin position="695"/>
        <end position="715"/>
    </location>
</feature>
<gene>
    <name evidence="10" type="ORF">AbraCBS73388_003837</name>
</gene>
<keyword evidence="6" id="KW-0653">Protein transport</keyword>
<feature type="transmembrane region" description="Helical" evidence="9">
    <location>
        <begin position="108"/>
        <end position="127"/>
    </location>
</feature>
<dbReference type="GO" id="GO:0035673">
    <property type="term" value="F:oligopeptide transmembrane transporter activity"/>
    <property type="evidence" value="ECO:0007669"/>
    <property type="project" value="InterPro"/>
</dbReference>
<feature type="transmembrane region" description="Helical" evidence="9">
    <location>
        <begin position="492"/>
        <end position="515"/>
    </location>
</feature>
<feature type="transmembrane region" description="Helical" evidence="9">
    <location>
        <begin position="346"/>
        <end position="362"/>
    </location>
</feature>
<comment type="similarity">
    <text evidence="2">Belongs to the oligopeptide OPT transporter family.</text>
</comment>
<dbReference type="InterPro" id="IPR004813">
    <property type="entry name" value="OPT"/>
</dbReference>
<evidence type="ECO:0000256" key="8">
    <source>
        <dbReference type="ARBA" id="ARBA00023136"/>
    </source>
</evidence>
<evidence type="ECO:0000256" key="3">
    <source>
        <dbReference type="ARBA" id="ARBA00022448"/>
    </source>
</evidence>
<feature type="transmembrane region" description="Helical" evidence="9">
    <location>
        <begin position="645"/>
        <end position="668"/>
    </location>
</feature>
<dbReference type="Pfam" id="PF03169">
    <property type="entry name" value="OPT"/>
    <property type="match status" value="1"/>
</dbReference>
<keyword evidence="7 9" id="KW-1133">Transmembrane helix</keyword>
<keyword evidence="5" id="KW-0571">Peptide transport</keyword>
<dbReference type="NCBIfam" id="TIGR00728">
    <property type="entry name" value="OPT_sfam"/>
    <property type="match status" value="1"/>
</dbReference>
<evidence type="ECO:0000256" key="4">
    <source>
        <dbReference type="ARBA" id="ARBA00022692"/>
    </source>
</evidence>
<evidence type="ECO:0000313" key="10">
    <source>
        <dbReference type="EMBL" id="GKZ27193.1"/>
    </source>
</evidence>
<feature type="transmembrane region" description="Helical" evidence="9">
    <location>
        <begin position="410"/>
        <end position="434"/>
    </location>
</feature>
<dbReference type="Proteomes" id="UP001143548">
    <property type="component" value="Unassembled WGS sequence"/>
</dbReference>
<dbReference type="PANTHER" id="PTHR22601">
    <property type="entry name" value="ISP4 LIKE PROTEIN"/>
    <property type="match status" value="1"/>
</dbReference>
<evidence type="ECO:0000256" key="9">
    <source>
        <dbReference type="SAM" id="Phobius"/>
    </source>
</evidence>
<organism evidence="10 11">
    <name type="scientific">Aspergillus brasiliensis</name>
    <dbReference type="NCBI Taxonomy" id="319629"/>
    <lineage>
        <taxon>Eukaryota</taxon>
        <taxon>Fungi</taxon>
        <taxon>Dikarya</taxon>
        <taxon>Ascomycota</taxon>
        <taxon>Pezizomycotina</taxon>
        <taxon>Eurotiomycetes</taxon>
        <taxon>Eurotiomycetidae</taxon>
        <taxon>Eurotiales</taxon>
        <taxon>Aspergillaceae</taxon>
        <taxon>Aspergillus</taxon>
        <taxon>Aspergillus subgen. Circumdati</taxon>
    </lineage>
</organism>
<feature type="transmembrane region" description="Helical" evidence="9">
    <location>
        <begin position="200"/>
        <end position="220"/>
    </location>
</feature>
<evidence type="ECO:0000256" key="2">
    <source>
        <dbReference type="ARBA" id="ARBA00008807"/>
    </source>
</evidence>
<dbReference type="GO" id="GO:0016020">
    <property type="term" value="C:membrane"/>
    <property type="evidence" value="ECO:0007669"/>
    <property type="project" value="UniProtKB-SubCell"/>
</dbReference>
<feature type="transmembrane region" description="Helical" evidence="9">
    <location>
        <begin position="727"/>
        <end position="753"/>
    </location>
</feature>
<evidence type="ECO:0008006" key="12">
    <source>
        <dbReference type="Google" id="ProtNLM"/>
    </source>
</evidence>
<reference evidence="10" key="1">
    <citation type="submission" date="2022-07" db="EMBL/GenBank/DDBJ databases">
        <title>Taxonomy of Aspergillus series Nigri: significant species reduction supported by multi-species coalescent approaches.</title>
        <authorList>
            <person name="Bian C."/>
            <person name="Kusuya Y."/>
            <person name="Sklenar F."/>
            <person name="D'hooge E."/>
            <person name="Yaguchi T."/>
            <person name="Takahashi H."/>
            <person name="Hubka V."/>
        </authorList>
    </citation>
    <scope>NUCLEOTIDE SEQUENCE</scope>
    <source>
        <strain evidence="10">CBS 733.88</strain>
    </source>
</reference>
<feature type="transmembrane region" description="Helical" evidence="9">
    <location>
        <begin position="261"/>
        <end position="279"/>
    </location>
</feature>
<evidence type="ECO:0000256" key="6">
    <source>
        <dbReference type="ARBA" id="ARBA00022927"/>
    </source>
</evidence>
<keyword evidence="8 9" id="KW-0472">Membrane</keyword>
<protein>
    <recommendedName>
        <fullName evidence="12">OPT superfamily oligopeptide transporter</fullName>
    </recommendedName>
</protein>
<dbReference type="EMBL" id="BROQ01000189">
    <property type="protein sequence ID" value="GKZ27193.1"/>
    <property type="molecule type" value="Genomic_DNA"/>
</dbReference>
<keyword evidence="4 9" id="KW-0812">Transmembrane</keyword>
<proteinExistence type="inferred from homology"/>
<dbReference type="GO" id="GO:0015031">
    <property type="term" value="P:protein transport"/>
    <property type="evidence" value="ECO:0007669"/>
    <property type="project" value="UniProtKB-KW"/>
</dbReference>
<dbReference type="InterPro" id="IPR004648">
    <property type="entry name" value="Oligpept_transpt"/>
</dbReference>